<comment type="caution">
    <text evidence="2">The sequence shown here is derived from an EMBL/GenBank/DDBJ whole genome shotgun (WGS) entry which is preliminary data.</text>
</comment>
<dbReference type="InterPro" id="IPR050767">
    <property type="entry name" value="Sel1_AlgK"/>
</dbReference>
<evidence type="ECO:0000313" key="2">
    <source>
        <dbReference type="EMBL" id="MEO2219875.1"/>
    </source>
</evidence>
<dbReference type="RefSeq" id="WP_347372271.1">
    <property type="nucleotide sequence ID" value="NZ_JBDOJC010000001.1"/>
</dbReference>
<organism evidence="2 3">
    <name type="scientific">Chromobacterium vaccinii</name>
    <dbReference type="NCBI Taxonomy" id="1108595"/>
    <lineage>
        <taxon>Bacteria</taxon>
        <taxon>Pseudomonadati</taxon>
        <taxon>Pseudomonadota</taxon>
        <taxon>Betaproteobacteria</taxon>
        <taxon>Neisseriales</taxon>
        <taxon>Chromobacteriaceae</taxon>
        <taxon>Chromobacterium</taxon>
    </lineage>
</organism>
<dbReference type="PANTHER" id="PTHR11102:SF160">
    <property type="entry name" value="ERAD-ASSOCIATED E3 UBIQUITIN-PROTEIN LIGASE COMPONENT HRD3"/>
    <property type="match status" value="1"/>
</dbReference>
<dbReference type="InterPro" id="IPR025115">
    <property type="entry name" value="DUF4034"/>
</dbReference>
<protein>
    <submittedName>
        <fullName evidence="2">DUF4034 domain-containing protein</fullName>
    </submittedName>
</protein>
<dbReference type="Pfam" id="PF13226">
    <property type="entry name" value="DUF4034"/>
    <property type="match status" value="2"/>
</dbReference>
<gene>
    <name evidence="2" type="ORF">ABGV49_22690</name>
</gene>
<dbReference type="EMBL" id="JBDOJC010000001">
    <property type="protein sequence ID" value="MEO2219875.1"/>
    <property type="molecule type" value="Genomic_DNA"/>
</dbReference>
<sequence length="668" mass="75643">MQLTSPLWLTATTTLDTSIDAREDIAVRKLLWQGDHPQAQRMLEAWHADFLAGKLDEGDYHNRVSVAAIADIRFDEKLRAWLQAAPKSYIAHAFYAEYCFKTLYLYRGNATGNTVTPFRQLKMQEWGWKAFIAARHALELDHGGNASLVHDCLQNLLRVWRGGEGQIDEDELPHLGPDDWKQIQVTTASIQNEELDSDYWLRRAFDEAPDSFQIHFTALYNLTPQWGGSEQEMERFVEDSAGRLSPVNHSWLKRSMYRNLAEYHSCFAGDERRGKHFEKLAEDVGIAAMDPQREQEEQKRKKLDSLYDEAVAWLQDGSPKGARKAIKLLRSVPIEERAKRSMGGWFEQLGRAYWILNDHASAVDYALVALRLGDLAAASFLPSLFTDPDSSFREHDYGWQLIHELIKMDIGSGYAAAAHAHGWGLFGQPADIPAAWPLAMAAAHRGEVTPVNNLAQYLIANDRRGMPSDPDLALNLFLWAADTMDDSFSMMQLGRALTYGAKRFNHPVPSDPENGFHWLRAAVQRGDYDAAYWLGEMYAEGLYVEQNPQAALAWYDQCIDDDQAEWRESAAVSALLLIENELDDKSGIAKYLEALKGSENAATCFEVGDYFRFIAEKYDDASHYRSAAPWLRKAAQLGHPDAEQLVVECESKMKPGLLRRLASKMGWN</sequence>
<dbReference type="SUPFAM" id="SSF81901">
    <property type="entry name" value="HCP-like"/>
    <property type="match status" value="1"/>
</dbReference>
<proteinExistence type="predicted"/>
<evidence type="ECO:0000259" key="1">
    <source>
        <dbReference type="Pfam" id="PF13226"/>
    </source>
</evidence>
<feature type="domain" description="DUF4034" evidence="1">
    <location>
        <begin position="28"/>
        <end position="139"/>
    </location>
</feature>
<dbReference type="InterPro" id="IPR006597">
    <property type="entry name" value="Sel1-like"/>
</dbReference>
<feature type="domain" description="DUF4034" evidence="1">
    <location>
        <begin position="195"/>
        <end position="241"/>
    </location>
</feature>
<dbReference type="Pfam" id="PF08238">
    <property type="entry name" value="Sel1"/>
    <property type="match status" value="4"/>
</dbReference>
<keyword evidence="3" id="KW-1185">Reference proteome</keyword>
<reference evidence="2 3" key="1">
    <citation type="submission" date="2024-05" db="EMBL/GenBank/DDBJ databases">
        <authorList>
            <person name="De Oliveira J.P."/>
            <person name="Noriler S.A."/>
            <person name="De Oliveira A.G."/>
            <person name="Sipoli D.S."/>
        </authorList>
    </citation>
    <scope>NUCLEOTIDE SEQUENCE [LARGE SCALE GENOMIC DNA]</scope>
    <source>
        <strain evidence="2 3">LABIM189</strain>
    </source>
</reference>
<accession>A0ABV0FKZ0</accession>
<dbReference type="Proteomes" id="UP001455709">
    <property type="component" value="Unassembled WGS sequence"/>
</dbReference>
<name>A0ABV0FKZ0_9NEIS</name>
<dbReference type="SMART" id="SM00671">
    <property type="entry name" value="SEL1"/>
    <property type="match status" value="3"/>
</dbReference>
<evidence type="ECO:0000313" key="3">
    <source>
        <dbReference type="Proteomes" id="UP001455709"/>
    </source>
</evidence>
<dbReference type="Gene3D" id="1.25.40.10">
    <property type="entry name" value="Tetratricopeptide repeat domain"/>
    <property type="match status" value="1"/>
</dbReference>
<dbReference type="PANTHER" id="PTHR11102">
    <property type="entry name" value="SEL-1-LIKE PROTEIN"/>
    <property type="match status" value="1"/>
</dbReference>
<dbReference type="InterPro" id="IPR011990">
    <property type="entry name" value="TPR-like_helical_dom_sf"/>
</dbReference>